<comment type="subcellular location">
    <subcellularLocation>
        <location evidence="1">Cell membrane</location>
        <topology evidence="1">Multi-pass membrane protein</topology>
    </subcellularLocation>
</comment>
<keyword evidence="3 9" id="KW-0808">Transferase</keyword>
<dbReference type="Pfam" id="PF00953">
    <property type="entry name" value="Glycos_transf_4"/>
    <property type="match status" value="1"/>
</dbReference>
<gene>
    <name evidence="9" type="primary">wecA</name>
    <name evidence="9" type="ORF">BN11_1600014</name>
</gene>
<dbReference type="AlphaFoldDB" id="W6K233"/>
<dbReference type="InterPro" id="IPR018480">
    <property type="entry name" value="PNAcMuramoyl-5peptid_Trfase_CS"/>
</dbReference>
<dbReference type="OrthoDB" id="9783652at2"/>
<dbReference type="GO" id="GO:0009103">
    <property type="term" value="P:lipopolysaccharide biosynthetic process"/>
    <property type="evidence" value="ECO:0007669"/>
    <property type="project" value="TreeGrafter"/>
</dbReference>
<feature type="transmembrane region" description="Helical" evidence="8">
    <location>
        <begin position="259"/>
        <end position="282"/>
    </location>
</feature>
<dbReference type="Proteomes" id="UP000035763">
    <property type="component" value="Unassembled WGS sequence"/>
</dbReference>
<dbReference type="RefSeq" id="WP_048697652.1">
    <property type="nucleotide sequence ID" value="NZ_HG764815.1"/>
</dbReference>
<keyword evidence="2" id="KW-1003">Cell membrane</keyword>
<dbReference type="EC" id="2.7.8.33" evidence="9"/>
<keyword evidence="10" id="KW-1185">Reference proteome</keyword>
<dbReference type="PANTHER" id="PTHR22926:SF3">
    <property type="entry name" value="UNDECAPRENYL-PHOSPHATE ALPHA-N-ACETYLGLUCOSAMINYL 1-PHOSPHATE TRANSFERASE"/>
    <property type="match status" value="1"/>
</dbReference>
<dbReference type="STRING" id="1193182.BN11_1600014"/>
<feature type="transmembrane region" description="Helical" evidence="8">
    <location>
        <begin position="228"/>
        <end position="247"/>
    </location>
</feature>
<evidence type="ECO:0000256" key="7">
    <source>
        <dbReference type="PIRSR" id="PIRSR600715-1"/>
    </source>
</evidence>
<organism evidence="9 10">
    <name type="scientific">Nostocoides australiense Ben110</name>
    <dbReference type="NCBI Taxonomy" id="1193182"/>
    <lineage>
        <taxon>Bacteria</taxon>
        <taxon>Bacillati</taxon>
        <taxon>Actinomycetota</taxon>
        <taxon>Actinomycetes</taxon>
        <taxon>Micrococcales</taxon>
        <taxon>Intrasporangiaceae</taxon>
        <taxon>Nostocoides</taxon>
    </lineage>
</organism>
<dbReference type="GO" id="GO:0005886">
    <property type="term" value="C:plasma membrane"/>
    <property type="evidence" value="ECO:0007669"/>
    <property type="project" value="UniProtKB-SubCell"/>
</dbReference>
<protein>
    <submittedName>
        <fullName evidence="9">Undecaprenyl-phosphate alpha-N-acetylglucosaminyl 1-phosphate transferase</fullName>
        <ecNumber evidence="9">2.7.8.33</ecNumber>
    </submittedName>
</protein>
<feature type="transmembrane region" description="Helical" evidence="8">
    <location>
        <begin position="79"/>
        <end position="95"/>
    </location>
</feature>
<dbReference type="CDD" id="cd06853">
    <property type="entry name" value="GT_WecA_like"/>
    <property type="match status" value="1"/>
</dbReference>
<feature type="transmembrane region" description="Helical" evidence="8">
    <location>
        <begin position="48"/>
        <end position="67"/>
    </location>
</feature>
<keyword evidence="4 8" id="KW-0812">Transmembrane</keyword>
<keyword evidence="5 8" id="KW-1133">Transmembrane helix</keyword>
<feature type="transmembrane region" description="Helical" evidence="8">
    <location>
        <begin position="107"/>
        <end position="130"/>
    </location>
</feature>
<sequence length="374" mass="39520">MREYIFVLIVAMATTYLAVPAAYRLAVRFGAFTQVRDRDVHAVPIPRLGGVAIFAGFAAATFTASKLPFLTQVFDTPELWGVLLGAGVICLLGAIDDIRELDPLTKLGGQIVAAAIMAFFGVQLFSLPVFGVTTVLPAPVLATLTIFAVLVSTNAVNFIDGLDGLASGVVAIAAATFFAYSYYISRGFDPPNVFSSASFISAALLGCCLGFLPHNFYPARLFMGDSGALLLGLLLAAAMISTTGGGSPAQVSGNEVGAALLPLLVPFAIILLPLLDVVLAIVRRTRAGRHPWSPDAQHLHHRMLQIGHGHRRAVLLLWLWAAVASFGCVAFVFLPPLVAGSILIAALALTASLTRWLPRFSAAGHRPKTYAPDV</sequence>
<dbReference type="GO" id="GO:0046872">
    <property type="term" value="F:metal ion binding"/>
    <property type="evidence" value="ECO:0007669"/>
    <property type="project" value="UniProtKB-KW"/>
</dbReference>
<feature type="transmembrane region" description="Helical" evidence="8">
    <location>
        <begin position="339"/>
        <end position="358"/>
    </location>
</feature>
<comment type="caution">
    <text evidence="9">The sequence shown here is derived from an EMBL/GenBank/DDBJ whole genome shotgun (WGS) entry which is preliminary data.</text>
</comment>
<dbReference type="PROSITE" id="PS01348">
    <property type="entry name" value="MRAY_2"/>
    <property type="match status" value="1"/>
</dbReference>
<keyword evidence="6 8" id="KW-0472">Membrane</keyword>
<dbReference type="GO" id="GO:0044038">
    <property type="term" value="P:cell wall macromolecule biosynthetic process"/>
    <property type="evidence" value="ECO:0007669"/>
    <property type="project" value="TreeGrafter"/>
</dbReference>
<feature type="binding site" evidence="7">
    <location>
        <position position="157"/>
    </location>
    <ligand>
        <name>Mg(2+)</name>
        <dbReference type="ChEBI" id="CHEBI:18420"/>
    </ligand>
</feature>
<feature type="binding site" evidence="7">
    <location>
        <position position="225"/>
    </location>
    <ligand>
        <name>Mg(2+)</name>
        <dbReference type="ChEBI" id="CHEBI:18420"/>
    </ligand>
</feature>
<evidence type="ECO:0000313" key="9">
    <source>
        <dbReference type="EMBL" id="CCH72379.1"/>
    </source>
</evidence>
<evidence type="ECO:0000256" key="1">
    <source>
        <dbReference type="ARBA" id="ARBA00004651"/>
    </source>
</evidence>
<feature type="transmembrane region" description="Helical" evidence="8">
    <location>
        <begin position="313"/>
        <end position="333"/>
    </location>
</feature>
<feature type="transmembrane region" description="Helical" evidence="8">
    <location>
        <begin position="6"/>
        <end position="27"/>
    </location>
</feature>
<evidence type="ECO:0000313" key="10">
    <source>
        <dbReference type="Proteomes" id="UP000035763"/>
    </source>
</evidence>
<evidence type="ECO:0000256" key="5">
    <source>
        <dbReference type="ARBA" id="ARBA00022989"/>
    </source>
</evidence>
<comment type="cofactor">
    <cofactor evidence="7">
        <name>Mg(2+)</name>
        <dbReference type="ChEBI" id="CHEBI:18420"/>
    </cofactor>
</comment>
<feature type="transmembrane region" description="Helical" evidence="8">
    <location>
        <begin position="196"/>
        <end position="216"/>
    </location>
</feature>
<dbReference type="EMBL" id="CAJA01000069">
    <property type="protein sequence ID" value="CCH72379.1"/>
    <property type="molecule type" value="Genomic_DNA"/>
</dbReference>
<reference evidence="9 10" key="1">
    <citation type="journal article" date="2013" name="ISME J.">
        <title>A metabolic model for members of the genus Tetrasphaera involved in enhanced biological phosphorus removal.</title>
        <authorList>
            <person name="Kristiansen R."/>
            <person name="Nguyen H.T.T."/>
            <person name="Saunders A.M."/>
            <person name="Nielsen J.L."/>
            <person name="Wimmer R."/>
            <person name="Le V.Q."/>
            <person name="McIlroy S.J."/>
            <person name="Petrovski S."/>
            <person name="Seviour R.J."/>
            <person name="Calteau A."/>
            <person name="Nielsen K.L."/>
            <person name="Nielsen P.H."/>
        </authorList>
    </citation>
    <scope>NUCLEOTIDE SEQUENCE [LARGE SCALE GENOMIC DNA]</scope>
    <source>
        <strain evidence="9 10">Ben110</strain>
    </source>
</reference>
<dbReference type="PANTHER" id="PTHR22926">
    <property type="entry name" value="PHOSPHO-N-ACETYLMURAMOYL-PENTAPEPTIDE-TRANSFERASE"/>
    <property type="match status" value="1"/>
</dbReference>
<evidence type="ECO:0000256" key="3">
    <source>
        <dbReference type="ARBA" id="ARBA00022679"/>
    </source>
</evidence>
<evidence type="ECO:0000256" key="8">
    <source>
        <dbReference type="SAM" id="Phobius"/>
    </source>
</evidence>
<dbReference type="InterPro" id="IPR000715">
    <property type="entry name" value="Glycosyl_transferase_4"/>
</dbReference>
<dbReference type="GO" id="GO:0071555">
    <property type="term" value="P:cell wall organization"/>
    <property type="evidence" value="ECO:0007669"/>
    <property type="project" value="TreeGrafter"/>
</dbReference>
<name>W6K233_9MICO</name>
<proteinExistence type="predicted"/>
<keyword evidence="7" id="KW-0479">Metal-binding</keyword>
<dbReference type="GO" id="GO:0036380">
    <property type="term" value="F:UDP-N-acetylglucosamine-undecaprenyl-phosphate N-acetylglucosaminephosphotransferase activity"/>
    <property type="evidence" value="ECO:0007669"/>
    <property type="project" value="UniProtKB-EC"/>
</dbReference>
<evidence type="ECO:0000256" key="2">
    <source>
        <dbReference type="ARBA" id="ARBA00022475"/>
    </source>
</evidence>
<keyword evidence="7" id="KW-0460">Magnesium</keyword>
<feature type="transmembrane region" description="Helical" evidence="8">
    <location>
        <begin position="136"/>
        <end position="158"/>
    </location>
</feature>
<accession>W6K233</accession>
<feature type="transmembrane region" description="Helical" evidence="8">
    <location>
        <begin position="165"/>
        <end position="184"/>
    </location>
</feature>
<evidence type="ECO:0000256" key="6">
    <source>
        <dbReference type="ARBA" id="ARBA00023136"/>
    </source>
</evidence>
<evidence type="ECO:0000256" key="4">
    <source>
        <dbReference type="ARBA" id="ARBA00022692"/>
    </source>
</evidence>